<dbReference type="GO" id="GO:0005634">
    <property type="term" value="C:nucleus"/>
    <property type="evidence" value="ECO:0007669"/>
    <property type="project" value="TreeGrafter"/>
</dbReference>
<sequence length="1254" mass="141776">MLIYAVCPVMVARGLTNARNRVVMMYPEKFCKDIGLTIERLPLLSVYLGNTETPITTSVVEASDGVIQRKIKAGDRGNVQDAIEYVRSLEEPICLEELAADIFQQVDAENIQDVRISLGRYVIREREYPYDVSPMYKIVTGSPMIEPIQKYDVDKSENLEAFLEKIKKPVIECDIILKAKAWRRDFNIMHMSWPVPGAGIPSSIDLYGPIFSAHATLLGKKEHNMIIPRFERDPIRLAEPAFRNIKLKPAKLSLPDGTKLPDAHELWISQDKRLQVMALITIWEATDLDFETLMKMVPATLTFLLVLHWIRRKCNMQDWEIYAFLATHVRMRHFTCDQIWRMDDIMVAKGITPRSIVLANVFSKLMGRFLWMVSLCGSPFKTVDLLPDLMFDGMIFQKKYEQARVSSEHDKGFQITRILDAVCNQAILDSRRDRERVMQLFGVLCGHRVTEIYEQGSNNDRCNPMFIVQMNQEYEPNWYEAWTGNATKKLEAYEREKAEKEIKNKKTAKHFDRHLKDGYSIGHSISPPNGHYIPKNDLHEGILPDGIATGNLNGFANNCPPGLSQIHPNGSSNGYQPPPMHLPEYPLPEQNDPFSSTINGRHNGLVPQQMVDGPNKDHSILRQYLPPPPNPRYPSKVNHYHELSASQSAHAHHHALPPHTPKIYHPVGPGCGAPESFVVTPELVDPGPWDMPSHILENQHQAGMPSYGSMVQTADDNDLQDPSFHDAYPIRKTSSLHARNREQLAKHNCMTPASSKRPNYENFALNRFQREQDCASFHGSNITDDHGYATMTNLSRSSVRGSNLSDRSSLRGSDRSFVSNNNFDRRPLVENLSFSAAISSKCNDSSYSASPTSDPEEEEASDEEETEEDTAQPISKLSQLASRRSRRDSGEWEEMKNLDDNWAEIDEIPSDARELNRKTKEEARLKAKLQAKQWEMQKQIDIEEWSDGVPADYDPFKSNDCSGARSSGVLGFLQARKDAASVPYGGGDDDNDPLWNSPTPEPEPERDVRQTYETRIPVKETPRADRFSYAQAAGASKEDRQKSNLGDRAASFTLRNDAREFIPRCQSASSQADTTDSEFDGYQTTSDIREMSYRGQAYRGAYAAAYGAYGLNQYQRVGGYGYPRYANRQSSKVPIYYHDPEQGWVYGYGERPVPRSKHSRQNSQDSNPDINSNDVEPQQMGDCLPPVSGAASTRRAMLEMGMPSVPPGYAPYAMMPPVSRAGPRLVQDPRLARFVLVPNNPYMPNYKLHTSGPN</sequence>
<feature type="region of interest" description="Disordered" evidence="2">
    <location>
        <begin position="980"/>
        <end position="1026"/>
    </location>
</feature>
<feature type="compositionally biased region" description="Acidic residues" evidence="2">
    <location>
        <begin position="854"/>
        <end position="870"/>
    </location>
</feature>
<dbReference type="PANTHER" id="PTHR15976">
    <property type="entry name" value="CONSTITUTIVE COACTIVATOR OF PEROXISOME PROLIFERATOR-ACTIVATED RECEPTOR GAMMA"/>
    <property type="match status" value="1"/>
</dbReference>
<name>E4XGY1_OIKDI</name>
<dbReference type="EMBL" id="FN653049">
    <property type="protein sequence ID" value="CBY09929.1"/>
    <property type="molecule type" value="Genomic_DNA"/>
</dbReference>
<feature type="region of interest" description="Disordered" evidence="2">
    <location>
        <begin position="842"/>
        <end position="923"/>
    </location>
</feature>
<feature type="coiled-coil region" evidence="1">
    <location>
        <begin position="483"/>
        <end position="510"/>
    </location>
</feature>
<dbReference type="OrthoDB" id="9362847at2759"/>
<evidence type="ECO:0000313" key="3">
    <source>
        <dbReference type="EMBL" id="CBY09929.1"/>
    </source>
</evidence>
<protein>
    <submittedName>
        <fullName evidence="3">Uncharacterized protein</fullName>
    </submittedName>
</protein>
<reference evidence="3" key="1">
    <citation type="journal article" date="2010" name="Science">
        <title>Plasticity of animal genome architecture unmasked by rapid evolution of a pelagic tunicate.</title>
        <authorList>
            <person name="Denoeud F."/>
            <person name="Henriet S."/>
            <person name="Mungpakdee S."/>
            <person name="Aury J.M."/>
            <person name="Da Silva C."/>
            <person name="Brinkmann H."/>
            <person name="Mikhaleva J."/>
            <person name="Olsen L.C."/>
            <person name="Jubin C."/>
            <person name="Canestro C."/>
            <person name="Bouquet J.M."/>
            <person name="Danks G."/>
            <person name="Poulain J."/>
            <person name="Campsteijn C."/>
            <person name="Adamski M."/>
            <person name="Cross I."/>
            <person name="Yadetie F."/>
            <person name="Muffato M."/>
            <person name="Louis A."/>
            <person name="Butcher S."/>
            <person name="Tsagkogeorga G."/>
            <person name="Konrad A."/>
            <person name="Singh S."/>
            <person name="Jensen M.F."/>
            <person name="Cong E.H."/>
            <person name="Eikeseth-Otteraa H."/>
            <person name="Noel B."/>
            <person name="Anthouard V."/>
            <person name="Porcel B.M."/>
            <person name="Kachouri-Lafond R."/>
            <person name="Nishino A."/>
            <person name="Ugolini M."/>
            <person name="Chourrout P."/>
            <person name="Nishida H."/>
            <person name="Aasland R."/>
            <person name="Huzurbazar S."/>
            <person name="Westhof E."/>
            <person name="Delsuc F."/>
            <person name="Lehrach H."/>
            <person name="Reinhardt R."/>
            <person name="Weissenbach J."/>
            <person name="Roy S.W."/>
            <person name="Artiguenave F."/>
            <person name="Postlethwait J.H."/>
            <person name="Manak J.R."/>
            <person name="Thompson E.M."/>
            <person name="Jaillon O."/>
            <person name="Du Pasquier L."/>
            <person name="Boudinot P."/>
            <person name="Liberles D.A."/>
            <person name="Volff J.N."/>
            <person name="Philippe H."/>
            <person name="Lenhard B."/>
            <person name="Roest Crollius H."/>
            <person name="Wincker P."/>
            <person name="Chourrout D."/>
        </authorList>
    </citation>
    <scope>NUCLEOTIDE SEQUENCE [LARGE SCALE GENOMIC DNA]</scope>
</reference>
<accession>E4XGY1</accession>
<dbReference type="Proteomes" id="UP000001307">
    <property type="component" value="Unassembled WGS sequence"/>
</dbReference>
<gene>
    <name evidence="3" type="ORF">GSOID_T00010747001</name>
</gene>
<dbReference type="InParanoid" id="E4XGY1"/>
<feature type="compositionally biased region" description="Basic and acidic residues" evidence="2">
    <location>
        <begin position="1003"/>
        <end position="1026"/>
    </location>
</feature>
<keyword evidence="4" id="KW-1185">Reference proteome</keyword>
<feature type="region of interest" description="Disordered" evidence="2">
    <location>
        <begin position="1148"/>
        <end position="1189"/>
    </location>
</feature>
<keyword evidence="1" id="KW-0175">Coiled coil</keyword>
<evidence type="ECO:0000313" key="4">
    <source>
        <dbReference type="Proteomes" id="UP000001307"/>
    </source>
</evidence>
<proteinExistence type="predicted"/>
<feature type="compositionally biased region" description="Basic and acidic residues" evidence="2">
    <location>
        <begin position="910"/>
        <end position="923"/>
    </location>
</feature>
<feature type="region of interest" description="Disordered" evidence="2">
    <location>
        <begin position="795"/>
        <end position="821"/>
    </location>
</feature>
<dbReference type="InterPro" id="IPR026784">
    <property type="entry name" value="Coact_PPARg"/>
</dbReference>
<organism evidence="3">
    <name type="scientific">Oikopleura dioica</name>
    <name type="common">Tunicate</name>
    <dbReference type="NCBI Taxonomy" id="34765"/>
    <lineage>
        <taxon>Eukaryota</taxon>
        <taxon>Metazoa</taxon>
        <taxon>Chordata</taxon>
        <taxon>Tunicata</taxon>
        <taxon>Appendicularia</taxon>
        <taxon>Copelata</taxon>
        <taxon>Oikopleuridae</taxon>
        <taxon>Oikopleura</taxon>
    </lineage>
</organism>
<evidence type="ECO:0000256" key="2">
    <source>
        <dbReference type="SAM" id="MobiDB-lite"/>
    </source>
</evidence>
<dbReference type="AlphaFoldDB" id="E4XGY1"/>
<dbReference type="PANTHER" id="PTHR15976:SF16">
    <property type="entry name" value="ASTEROID DOMAIN-CONTAINING PROTEIN"/>
    <property type="match status" value="1"/>
</dbReference>
<feature type="compositionally biased region" description="Basic and acidic residues" evidence="2">
    <location>
        <begin position="887"/>
        <end position="899"/>
    </location>
</feature>
<evidence type="ECO:0000256" key="1">
    <source>
        <dbReference type="SAM" id="Coils"/>
    </source>
</evidence>
<feature type="compositionally biased region" description="Polar residues" evidence="2">
    <location>
        <begin position="872"/>
        <end position="882"/>
    </location>
</feature>
<feature type="compositionally biased region" description="Polar residues" evidence="2">
    <location>
        <begin position="1161"/>
        <end position="1176"/>
    </location>
</feature>